<protein>
    <recommendedName>
        <fullName evidence="5">gamma-glutamyl-gamma-aminobutyrate hydrolase</fullName>
        <ecNumber evidence="5">3.5.1.94</ecNumber>
    </recommendedName>
</protein>
<dbReference type="Gene3D" id="3.40.50.880">
    <property type="match status" value="1"/>
</dbReference>
<dbReference type="FunFam" id="3.40.50.880:FF:000030">
    <property type="entry name" value="Gamma-glutamyl-gamma-aminobutyrate hydrolase PuuD"/>
    <property type="match status" value="1"/>
</dbReference>
<dbReference type="InterPro" id="IPR044668">
    <property type="entry name" value="PuuD-like"/>
</dbReference>
<name>A0AAE9XKZ5_9PROT</name>
<reference evidence="7" key="1">
    <citation type="submission" date="2023-01" db="EMBL/GenBank/DDBJ databases">
        <title>The genome sequence of Kordiimonadaceae bacterium 6D33.</title>
        <authorList>
            <person name="Liu Y."/>
        </authorList>
    </citation>
    <scope>NUCLEOTIDE SEQUENCE</scope>
    <source>
        <strain evidence="7">6D33</strain>
    </source>
</reference>
<dbReference type="Pfam" id="PF07722">
    <property type="entry name" value="Peptidase_C26"/>
    <property type="match status" value="1"/>
</dbReference>
<comment type="pathway">
    <text evidence="4">Amine and polyamine degradation; putrescine degradation; 4-aminobutanoate from putrescine: step 4/4.</text>
</comment>
<dbReference type="PROSITE" id="PS51273">
    <property type="entry name" value="GATASE_TYPE_1"/>
    <property type="match status" value="1"/>
</dbReference>
<dbReference type="KEGG" id="gso:PH603_11190"/>
<dbReference type="InterPro" id="IPR029062">
    <property type="entry name" value="Class_I_gatase-like"/>
</dbReference>
<evidence type="ECO:0000256" key="5">
    <source>
        <dbReference type="ARBA" id="ARBA00066788"/>
    </source>
</evidence>
<evidence type="ECO:0000256" key="1">
    <source>
        <dbReference type="ARBA" id="ARBA00011083"/>
    </source>
</evidence>
<keyword evidence="7" id="KW-0378">Hydrolase</keyword>
<gene>
    <name evidence="7" type="ORF">PH603_11190</name>
</gene>
<dbReference type="PANTHER" id="PTHR43235:SF1">
    <property type="entry name" value="GLUTAMINE AMIDOTRANSFERASE PB2B2.05-RELATED"/>
    <property type="match status" value="1"/>
</dbReference>
<comment type="similarity">
    <text evidence="1">Belongs to the peptidase C26 family.</text>
</comment>
<evidence type="ECO:0000256" key="2">
    <source>
        <dbReference type="ARBA" id="ARBA00052718"/>
    </source>
</evidence>
<organism evidence="7 8">
    <name type="scientific">Gimibacter soli</name>
    <dbReference type="NCBI Taxonomy" id="3024400"/>
    <lineage>
        <taxon>Bacteria</taxon>
        <taxon>Pseudomonadati</taxon>
        <taxon>Pseudomonadota</taxon>
        <taxon>Alphaproteobacteria</taxon>
        <taxon>Kordiimonadales</taxon>
        <taxon>Temperatibacteraceae</taxon>
        <taxon>Gimibacter</taxon>
    </lineage>
</organism>
<evidence type="ECO:0000256" key="6">
    <source>
        <dbReference type="SAM" id="MobiDB-lite"/>
    </source>
</evidence>
<proteinExistence type="inferred from homology"/>
<dbReference type="PANTHER" id="PTHR43235">
    <property type="entry name" value="GLUTAMINE AMIDOTRANSFERASE PB2B2.05-RELATED"/>
    <property type="match status" value="1"/>
</dbReference>
<dbReference type="EC" id="3.5.1.94" evidence="5"/>
<feature type="region of interest" description="Disordered" evidence="6">
    <location>
        <begin position="74"/>
        <end position="93"/>
    </location>
</feature>
<dbReference type="AlphaFoldDB" id="A0AAE9XKZ5"/>
<evidence type="ECO:0000256" key="4">
    <source>
        <dbReference type="ARBA" id="ARBA00060634"/>
    </source>
</evidence>
<accession>A0AAE9XKZ5</accession>
<dbReference type="GO" id="GO:0006598">
    <property type="term" value="P:polyamine catabolic process"/>
    <property type="evidence" value="ECO:0007669"/>
    <property type="project" value="TreeGrafter"/>
</dbReference>
<comment type="function">
    <text evidence="3">Involved in the breakdown of putrescine via hydrolysis of the gamma-glutamyl linkage of gamma-glutamyl-gamma-aminobutyrate.</text>
</comment>
<dbReference type="EMBL" id="CP116805">
    <property type="protein sequence ID" value="WCL53104.1"/>
    <property type="molecule type" value="Genomic_DNA"/>
</dbReference>
<dbReference type="InterPro" id="IPR011697">
    <property type="entry name" value="Peptidase_C26"/>
</dbReference>
<evidence type="ECO:0000256" key="3">
    <source>
        <dbReference type="ARBA" id="ARBA00055068"/>
    </source>
</evidence>
<evidence type="ECO:0000313" key="8">
    <source>
        <dbReference type="Proteomes" id="UP001217500"/>
    </source>
</evidence>
<evidence type="ECO:0000313" key="7">
    <source>
        <dbReference type="EMBL" id="WCL53104.1"/>
    </source>
</evidence>
<dbReference type="CDD" id="cd01745">
    <property type="entry name" value="GATase1_2"/>
    <property type="match status" value="1"/>
</dbReference>
<dbReference type="Proteomes" id="UP001217500">
    <property type="component" value="Chromosome"/>
</dbReference>
<dbReference type="GO" id="GO:0005829">
    <property type="term" value="C:cytosol"/>
    <property type="evidence" value="ECO:0007669"/>
    <property type="project" value="TreeGrafter"/>
</dbReference>
<dbReference type="GO" id="GO:0033969">
    <property type="term" value="F:gamma-glutamyl-gamma-aminobutyrate hydrolase activity"/>
    <property type="evidence" value="ECO:0007669"/>
    <property type="project" value="UniProtKB-EC"/>
</dbReference>
<keyword evidence="8" id="KW-1185">Reference proteome</keyword>
<sequence length="253" mass="27642">MTSKPVVAIVCDTSKSGPHIYHSVGDKYIQALRRCADVTPVLIPSLDVPVPAEEIFSFADGLLATGGYSNIQRHYYGDAPAPEGENEDPHRDKNTLPLIRQAIAMGIPMLGICRGLQELNVTMGGTLYPRLHEIDGRFDHREDKDAPVDVQYGPAHSVSVREGGLLHTITGADEFMVNTVHGQGIRDLAPGLVVEALADDDTIEAVSIENAKAFALAVQWHPEWKAWENDQSTRIFRAFGDAVRAHSKSRVGK</sequence>
<dbReference type="RefSeq" id="WP_289502616.1">
    <property type="nucleotide sequence ID" value="NZ_CP116805.1"/>
</dbReference>
<dbReference type="SUPFAM" id="SSF52317">
    <property type="entry name" value="Class I glutamine amidotransferase-like"/>
    <property type="match status" value="1"/>
</dbReference>
<comment type="catalytic activity">
    <reaction evidence="2">
        <text>4-(gamma-L-glutamylamino)butanoate + H2O = 4-aminobutanoate + L-glutamate</text>
        <dbReference type="Rhea" id="RHEA:19737"/>
        <dbReference type="ChEBI" id="CHEBI:15377"/>
        <dbReference type="ChEBI" id="CHEBI:29985"/>
        <dbReference type="ChEBI" id="CHEBI:58800"/>
        <dbReference type="ChEBI" id="CHEBI:59888"/>
        <dbReference type="EC" id="3.5.1.94"/>
    </reaction>
</comment>